<dbReference type="WBParaSite" id="nRc.2.0.1.t08819-RA">
    <property type="protein sequence ID" value="nRc.2.0.1.t08819-RA"/>
    <property type="gene ID" value="nRc.2.0.1.g08819"/>
</dbReference>
<evidence type="ECO:0000313" key="1">
    <source>
        <dbReference type="Proteomes" id="UP000887565"/>
    </source>
</evidence>
<accession>A0A915I618</accession>
<proteinExistence type="predicted"/>
<dbReference type="Proteomes" id="UP000887565">
    <property type="component" value="Unplaced"/>
</dbReference>
<sequence>MDGGYGRQWRRVIRKDNRGLLRSSTTTKGDTGSACKYSYKTNRLQIKTARCLQMRRILKI</sequence>
<organism evidence="1 2">
    <name type="scientific">Romanomermis culicivorax</name>
    <name type="common">Nematode worm</name>
    <dbReference type="NCBI Taxonomy" id="13658"/>
    <lineage>
        <taxon>Eukaryota</taxon>
        <taxon>Metazoa</taxon>
        <taxon>Ecdysozoa</taxon>
        <taxon>Nematoda</taxon>
        <taxon>Enoplea</taxon>
        <taxon>Dorylaimia</taxon>
        <taxon>Mermithida</taxon>
        <taxon>Mermithoidea</taxon>
        <taxon>Mermithidae</taxon>
        <taxon>Romanomermis</taxon>
    </lineage>
</organism>
<protein>
    <submittedName>
        <fullName evidence="2">Uncharacterized protein</fullName>
    </submittedName>
</protein>
<dbReference type="AlphaFoldDB" id="A0A915I618"/>
<reference evidence="2" key="1">
    <citation type="submission" date="2022-11" db="UniProtKB">
        <authorList>
            <consortium name="WormBaseParasite"/>
        </authorList>
    </citation>
    <scope>IDENTIFICATION</scope>
</reference>
<name>A0A915I618_ROMCU</name>
<evidence type="ECO:0000313" key="2">
    <source>
        <dbReference type="WBParaSite" id="nRc.2.0.1.t08819-RA"/>
    </source>
</evidence>
<keyword evidence="1" id="KW-1185">Reference proteome</keyword>